<proteinExistence type="inferred from homology"/>
<feature type="compositionally biased region" description="Polar residues" evidence="10">
    <location>
        <begin position="761"/>
        <end position="774"/>
    </location>
</feature>
<dbReference type="InterPro" id="IPR043472">
    <property type="entry name" value="Macro_dom-like"/>
</dbReference>
<keyword evidence="8" id="KW-0862">Zinc</keyword>
<dbReference type="InterPro" id="IPR039396">
    <property type="entry name" value="Deltex_C"/>
</dbReference>
<feature type="region of interest" description="Disordered" evidence="10">
    <location>
        <begin position="755"/>
        <end position="837"/>
    </location>
</feature>
<feature type="compositionally biased region" description="Polar residues" evidence="10">
    <location>
        <begin position="1555"/>
        <end position="1572"/>
    </location>
</feature>
<evidence type="ECO:0000256" key="6">
    <source>
        <dbReference type="ARBA" id="ARBA00022723"/>
    </source>
</evidence>
<evidence type="ECO:0000313" key="14">
    <source>
        <dbReference type="Proteomes" id="UP000735302"/>
    </source>
</evidence>
<feature type="compositionally biased region" description="Basic and acidic residues" evidence="10">
    <location>
        <begin position="526"/>
        <end position="571"/>
    </location>
</feature>
<evidence type="ECO:0000256" key="7">
    <source>
        <dbReference type="ARBA" id="ARBA00022771"/>
    </source>
</evidence>
<dbReference type="PROSITE" id="PS50089">
    <property type="entry name" value="ZF_RING_2"/>
    <property type="match status" value="1"/>
</dbReference>
<feature type="region of interest" description="Disordered" evidence="10">
    <location>
        <begin position="1544"/>
        <end position="1584"/>
    </location>
</feature>
<evidence type="ECO:0000256" key="5">
    <source>
        <dbReference type="ARBA" id="ARBA00022679"/>
    </source>
</evidence>
<feature type="compositionally biased region" description="Basic and acidic residues" evidence="10">
    <location>
        <begin position="1105"/>
        <end position="1121"/>
    </location>
</feature>
<dbReference type="GO" id="GO:0007219">
    <property type="term" value="P:Notch signaling pathway"/>
    <property type="evidence" value="ECO:0007669"/>
    <property type="project" value="InterPro"/>
</dbReference>
<dbReference type="GO" id="GO:0061630">
    <property type="term" value="F:ubiquitin protein ligase activity"/>
    <property type="evidence" value="ECO:0007669"/>
    <property type="project" value="UniProtKB-EC"/>
</dbReference>
<dbReference type="InterPro" id="IPR039399">
    <property type="entry name" value="Deltex_C_sf"/>
</dbReference>
<dbReference type="Pfam" id="PF01661">
    <property type="entry name" value="Macro"/>
    <property type="match status" value="1"/>
</dbReference>
<evidence type="ECO:0000256" key="2">
    <source>
        <dbReference type="ARBA" id="ARBA00004906"/>
    </source>
</evidence>
<feature type="region of interest" description="Disordered" evidence="10">
    <location>
        <begin position="428"/>
        <end position="605"/>
    </location>
</feature>
<feature type="region of interest" description="Disordered" evidence="10">
    <location>
        <begin position="1105"/>
        <end position="1132"/>
    </location>
</feature>
<comment type="pathway">
    <text evidence="2">Protein modification; protein ubiquitination.</text>
</comment>
<keyword evidence="7 9" id="KW-0863">Zinc-finger</keyword>
<feature type="region of interest" description="Disordered" evidence="10">
    <location>
        <begin position="1280"/>
        <end position="1329"/>
    </location>
</feature>
<feature type="region of interest" description="Disordered" evidence="10">
    <location>
        <begin position="252"/>
        <end position="391"/>
    </location>
</feature>
<evidence type="ECO:0000256" key="3">
    <source>
        <dbReference type="ARBA" id="ARBA00009413"/>
    </source>
</evidence>
<dbReference type="InterPro" id="IPR002589">
    <property type="entry name" value="Macro_dom"/>
</dbReference>
<evidence type="ECO:0000259" key="11">
    <source>
        <dbReference type="PROSITE" id="PS50089"/>
    </source>
</evidence>
<keyword evidence="6" id="KW-0479">Metal-binding</keyword>
<reference evidence="13 14" key="1">
    <citation type="journal article" date="2021" name="Elife">
        <title>Chloroplast acquisition without the gene transfer in kleptoplastic sea slugs, Plakobranchus ocellatus.</title>
        <authorList>
            <person name="Maeda T."/>
            <person name="Takahashi S."/>
            <person name="Yoshida T."/>
            <person name="Shimamura S."/>
            <person name="Takaki Y."/>
            <person name="Nagai Y."/>
            <person name="Toyoda A."/>
            <person name="Suzuki Y."/>
            <person name="Arimoto A."/>
            <person name="Ishii H."/>
            <person name="Satoh N."/>
            <person name="Nishiyama T."/>
            <person name="Hasebe M."/>
            <person name="Maruyama T."/>
            <person name="Minagawa J."/>
            <person name="Obokata J."/>
            <person name="Shigenobu S."/>
        </authorList>
    </citation>
    <scope>NUCLEOTIDE SEQUENCE [LARGE SCALE GENOMIC DNA]</scope>
</reference>
<dbReference type="GO" id="GO:0016567">
    <property type="term" value="P:protein ubiquitination"/>
    <property type="evidence" value="ECO:0007669"/>
    <property type="project" value="InterPro"/>
</dbReference>
<comment type="similarity">
    <text evidence="3">Belongs to the Deltex family.</text>
</comment>
<dbReference type="InterPro" id="IPR039398">
    <property type="entry name" value="Deltex_fam"/>
</dbReference>
<feature type="compositionally biased region" description="Basic and acidic residues" evidence="10">
    <location>
        <begin position="460"/>
        <end position="517"/>
    </location>
</feature>
<sequence length="1993" mass="226510">MKNNSGVDTVRSCTFVLSDNVSGREKLLEERIERLGFRLNRTEPYVIIKKRSVSASDIEKLVKVINDACKPEIDDGFEIIDQSKCEKIEDVEDLISTFGLLNVNTGPSSDNETIHQTTTASLPCSEECPKEDISSLSVQRNLKFKNAQSGRISNADEKSGAVEEIHNTNGSLINVPKAATEITAKIVKKKDQPDEGNVSMPTAITADEKADNLEHDINKAVEAVSNKKYSDASSVSSNETDCFETTFNKSHKEVSHAGTVPLQTMDSCSGSEEMVDERDDLENDTFKKSVKGTFTSHDSKEKMDPSYRLEDQSSEGNVKRITNSHDSKEKSNPKSSETRRACMGDKRTSNNTDGELKEKFKRNQLMTPGTESSKKMTQTEEISILNRGKPEVEEGLVIKECRTRTRSAVGKIKQSEANDDCYRKLIRASNDAKDTPQQTQSKLYEEQNETGIMDPVSAETTKEPTRYEQREKASGSTRYEEREKASGYNKNEVKDKASGYTRNEEKEKQSEYNRNEVRGNTSGSTRNEKREKNEEREKPSGYIRTEEMEKPSEYIRNVETEKQSRYSRDVETDNPSGHTRNLETEKPSGYTGNKYKADSVSGYTKPYPYSGTTKAIEESSRIQTGSNYELPKEPDEPQIINNSNLARENLGTSEENFKIQMDTRHDLHADETSRSDKETHLNILTCDPSLKEYLYRCAKEFKETPVEAREGLQAREADYLVERCRADEATNQAADRSKTSRGVRYCLNRYNEKDDLEGQEDGSSGTTRNQNITRNIRPESKETRDGESRQYSRVKEDNGNFSTDSEKSLEGHLKTRGGAKPQDNREERKVDKKFNYPISKENLHQEGNRENEYDELLCFEQQQLQTGEFKGFDERLQAGNIGETHNIPHAFLAISSQKFTREDRKSESEDEGQNMFYGAQANTKNELSAHRYDVNDLQTAQVEKFQERQRARDIEQRRSMSRDFLTKPSQTQNQREHKFSTSRRSRRLNEGQDMYFCEERKMENELSAHQYGSYDLQTRQTEPFDEREQPNVIGERCNMTHDFPTKPSQRQNQRKDNFIRGRQDEGQDMHFDASHWDKWDAQSEDKRGTYKSQYGFNRRMNSVKSKEEIHLDERDYKRSDGNKSQLQTESAKEIQISTRIMASQKDEEKQARASDREYFDAELDDIDRKSLEGDKVLTKRHFDKGAISNEQTNLVEMDIEIDCNPKQYVTLLSSIAFLPKKKNCSAVNVSLDKISDRIISLNGKIEEVLLIKNDIKCSLRREQISSYVVRYEQKQRLPEENVASVRSSSLNRKPHGIDAEQDTHSNLGGARGLGRESSVDPPHRTLSEDLVTRNSGIKVKVLKTDITAQRVDAIVNAANSRLRHGGGVAKAIADKAGSDLVQECSRFTKGEKKVGVTELFVSSSGKLPAKHVIHAVGPNWKAYKEDRKEECARDLRRTVLNCLLEAAARGCHSIAIPSISAAIFGVPHPICTKAYLEAVQTYDIYNERHLQSNLKEILFVDIVDEMVGHIQRQFCSEWEQEPPLRQVTDDFQYARKLCEQKEFKNSQPDERGHQPKQTSPVTQSGSNTQRSFSAPRPTPSSSEATSQKLAGYLYSVGECYLCASTEAAFRQRPDLIVLIGQLFQNLHWSPAVDVEREININTDFPSKGNIFTILGGEKSFPLVVQFHIDKYDQKNLDRVFYDVGNYWSIIRQYIKQVQSVVFTSAALYSGSFQAGKYPYLVDEKFVGAFTRHVYEFLMKSALHSCSVTIAAGSEAMDKVHKVLESRQPTSGKPEATGGPSRNSENSKRECGVCFQDNAFPNSLACCNGDLCRACKENCQSCPFCRKPFKRVIGNQPKGTMNIRFSRVTQLQGNERHGSYEITYFFSSGTQQSNHPEPGKRYESVKRIAYVPASSEGHQVLRLLRLAFLRRLTFTIGESLTTGRTGVIVWNDIHHKTSLKEGSLYGYPDSNYLTNVTKDLAAKNVTESSMTKEEMRDLAKVEYDLKRINSFTDL</sequence>
<gene>
    <name evidence="13" type="ORF">PoB_005219900</name>
</gene>
<feature type="compositionally biased region" description="Basic and acidic residues" evidence="10">
    <location>
        <begin position="822"/>
        <end position="834"/>
    </location>
</feature>
<feature type="domain" description="RING-type" evidence="11">
    <location>
        <begin position="1790"/>
        <end position="1825"/>
    </location>
</feature>
<dbReference type="EC" id="2.3.2.27" evidence="4"/>
<dbReference type="InterPro" id="IPR001841">
    <property type="entry name" value="Znf_RING"/>
</dbReference>
<feature type="compositionally biased region" description="Polar residues" evidence="10">
    <location>
        <begin position="1122"/>
        <end position="1132"/>
    </location>
</feature>
<feature type="region of interest" description="Disordered" evidence="10">
    <location>
        <begin position="944"/>
        <end position="991"/>
    </location>
</feature>
<dbReference type="EMBL" id="BLXT01005771">
    <property type="protein sequence ID" value="GFO25694.1"/>
    <property type="molecule type" value="Genomic_DNA"/>
</dbReference>
<feature type="region of interest" description="Disordered" evidence="10">
    <location>
        <begin position="1764"/>
        <end position="1786"/>
    </location>
</feature>
<organism evidence="13 14">
    <name type="scientific">Plakobranchus ocellatus</name>
    <dbReference type="NCBI Taxonomy" id="259542"/>
    <lineage>
        <taxon>Eukaryota</taxon>
        <taxon>Metazoa</taxon>
        <taxon>Spiralia</taxon>
        <taxon>Lophotrochozoa</taxon>
        <taxon>Mollusca</taxon>
        <taxon>Gastropoda</taxon>
        <taxon>Heterobranchia</taxon>
        <taxon>Euthyneura</taxon>
        <taxon>Panpulmonata</taxon>
        <taxon>Sacoglossa</taxon>
        <taxon>Placobranchoidea</taxon>
        <taxon>Plakobranchidae</taxon>
        <taxon>Plakobranchus</taxon>
    </lineage>
</organism>
<dbReference type="Gene3D" id="3.40.220.10">
    <property type="entry name" value="Leucine Aminopeptidase, subunit E, domain 1"/>
    <property type="match status" value="1"/>
</dbReference>
<comment type="catalytic activity">
    <reaction evidence="1">
        <text>S-ubiquitinyl-[E2 ubiquitin-conjugating enzyme]-L-cysteine + [acceptor protein]-L-lysine = [E2 ubiquitin-conjugating enzyme]-L-cysteine + N(6)-ubiquitinyl-[acceptor protein]-L-lysine.</text>
        <dbReference type="EC" id="2.3.2.27"/>
    </reaction>
</comment>
<dbReference type="GO" id="GO:0008270">
    <property type="term" value="F:zinc ion binding"/>
    <property type="evidence" value="ECO:0007669"/>
    <property type="project" value="UniProtKB-KW"/>
</dbReference>
<accession>A0AAV4C4S3</accession>
<feature type="compositionally biased region" description="Basic and acidic residues" evidence="10">
    <location>
        <begin position="776"/>
        <end position="813"/>
    </location>
</feature>
<protein>
    <recommendedName>
        <fullName evidence="4">RING-type E3 ubiquitin transferase</fullName>
        <ecNumber evidence="4">2.3.2.27</ecNumber>
    </recommendedName>
</protein>
<dbReference type="SMART" id="SM00506">
    <property type="entry name" value="A1pp"/>
    <property type="match status" value="1"/>
</dbReference>
<feature type="compositionally biased region" description="Basic and acidic residues" evidence="10">
    <location>
        <begin position="297"/>
        <end position="311"/>
    </location>
</feature>
<evidence type="ECO:0000259" key="12">
    <source>
        <dbReference type="PROSITE" id="PS51154"/>
    </source>
</evidence>
<evidence type="ECO:0000313" key="13">
    <source>
        <dbReference type="EMBL" id="GFO25694.1"/>
    </source>
</evidence>
<feature type="compositionally biased region" description="Basic and acidic residues" evidence="10">
    <location>
        <begin position="944"/>
        <end position="965"/>
    </location>
</feature>
<dbReference type="PROSITE" id="PS51154">
    <property type="entry name" value="MACRO"/>
    <property type="match status" value="1"/>
</dbReference>
<feature type="compositionally biased region" description="Basic and acidic residues" evidence="10">
    <location>
        <begin position="323"/>
        <end position="358"/>
    </location>
</feature>
<feature type="compositionally biased region" description="Acidic residues" evidence="10">
    <location>
        <begin position="273"/>
        <end position="283"/>
    </location>
</feature>
<evidence type="ECO:0000256" key="10">
    <source>
        <dbReference type="SAM" id="MobiDB-lite"/>
    </source>
</evidence>
<name>A0AAV4C4S3_9GAST</name>
<feature type="compositionally biased region" description="Basic and acidic residues" evidence="10">
    <location>
        <begin position="1313"/>
        <end position="1329"/>
    </location>
</feature>
<keyword evidence="14" id="KW-1185">Reference proteome</keyword>
<evidence type="ECO:0000256" key="8">
    <source>
        <dbReference type="ARBA" id="ARBA00022833"/>
    </source>
</evidence>
<dbReference type="PANTHER" id="PTHR12622">
    <property type="entry name" value="DELTEX-RELATED"/>
    <property type="match status" value="1"/>
</dbReference>
<feature type="domain" description="Macro" evidence="12">
    <location>
        <begin position="1326"/>
        <end position="1518"/>
    </location>
</feature>
<evidence type="ECO:0000256" key="9">
    <source>
        <dbReference type="PROSITE-ProRule" id="PRU00175"/>
    </source>
</evidence>
<feature type="compositionally biased region" description="Polar residues" evidence="10">
    <location>
        <begin position="261"/>
        <end position="270"/>
    </location>
</feature>
<feature type="compositionally biased region" description="Basic and acidic residues" evidence="10">
    <location>
        <begin position="1544"/>
        <end position="1553"/>
    </location>
</feature>
<dbReference type="Gene3D" id="3.30.40.10">
    <property type="entry name" value="Zinc/RING finger domain, C3HC4 (zinc finger)"/>
    <property type="match status" value="1"/>
</dbReference>
<keyword evidence="5" id="KW-0808">Transferase</keyword>
<dbReference type="Pfam" id="PF18102">
    <property type="entry name" value="DTC"/>
    <property type="match status" value="1"/>
</dbReference>
<evidence type="ECO:0000256" key="1">
    <source>
        <dbReference type="ARBA" id="ARBA00000900"/>
    </source>
</evidence>
<dbReference type="Gene3D" id="3.30.390.130">
    <property type="match status" value="1"/>
</dbReference>
<feature type="region of interest" description="Disordered" evidence="10">
    <location>
        <begin position="899"/>
        <end position="918"/>
    </location>
</feature>
<dbReference type="SUPFAM" id="SSF52949">
    <property type="entry name" value="Macro domain-like"/>
    <property type="match status" value="1"/>
</dbReference>
<dbReference type="CDD" id="cd02907">
    <property type="entry name" value="Macro_Af1521_BAL-like"/>
    <property type="match status" value="1"/>
</dbReference>
<dbReference type="Proteomes" id="UP000735302">
    <property type="component" value="Unassembled WGS sequence"/>
</dbReference>
<dbReference type="InterPro" id="IPR013083">
    <property type="entry name" value="Znf_RING/FYVE/PHD"/>
</dbReference>
<evidence type="ECO:0000256" key="4">
    <source>
        <dbReference type="ARBA" id="ARBA00012483"/>
    </source>
</evidence>
<comment type="caution">
    <text evidence="13">The sequence shown here is derived from an EMBL/GenBank/DDBJ whole genome shotgun (WGS) entry which is preliminary data.</text>
</comment>